<organism evidence="7 8">
    <name type="scientific">Saccharothrix mutabilis subsp. mutabilis</name>
    <dbReference type="NCBI Taxonomy" id="66855"/>
    <lineage>
        <taxon>Bacteria</taxon>
        <taxon>Bacillati</taxon>
        <taxon>Actinomycetota</taxon>
        <taxon>Actinomycetes</taxon>
        <taxon>Pseudonocardiales</taxon>
        <taxon>Pseudonocardiaceae</taxon>
        <taxon>Saccharothrix</taxon>
    </lineage>
</organism>
<dbReference type="SUPFAM" id="SSF56235">
    <property type="entry name" value="N-terminal nucleophile aminohydrolases (Ntn hydrolases)"/>
    <property type="match status" value="1"/>
</dbReference>
<feature type="domain" description="Asparagine synthetase" evidence="6">
    <location>
        <begin position="198"/>
        <end position="589"/>
    </location>
</feature>
<comment type="similarity">
    <text evidence="2">Belongs to the asparagine synthetase family.</text>
</comment>
<dbReference type="RefSeq" id="WP_343935820.1">
    <property type="nucleotide sequence ID" value="NZ_BAAABU010000010.1"/>
</dbReference>
<dbReference type="NCBIfam" id="NF033561">
    <property type="entry name" value="macrolact_Ik_Al"/>
    <property type="match status" value="1"/>
</dbReference>
<gene>
    <name evidence="7" type="ORF">GCM10010492_44930</name>
</gene>
<dbReference type="PIRSF" id="PIRSF001589">
    <property type="entry name" value="Asn_synthetase_glu-h"/>
    <property type="match status" value="1"/>
</dbReference>
<dbReference type="PANTHER" id="PTHR43284">
    <property type="entry name" value="ASPARAGINE SYNTHETASE (GLUTAMINE-HYDROLYZING)"/>
    <property type="match status" value="1"/>
</dbReference>
<dbReference type="EC" id="6.3.5.4" evidence="3"/>
<name>A0ABN0U707_9PSEU</name>
<dbReference type="EMBL" id="BAAABU010000010">
    <property type="protein sequence ID" value="GAA0240811.1"/>
    <property type="molecule type" value="Genomic_DNA"/>
</dbReference>
<keyword evidence="8" id="KW-1185">Reference proteome</keyword>
<sequence length="593" mass="64115">MSSSESRPALLGVCPGVGDEVERVTVRDSGRWRPGEHRSARCPGGYVAVVGACLVDDARMRADLATAVRDDRPELVASWPGSYLAVLVRDREVTAFVDLAGQHPLYYAGTPVVFGTSPRQVAEAARLARRPDPVVAATDVFCAAVPALTRNLTPITGLRKVEGGQALRVSRTGEVTLWSYARREPDESFTAEECAAALRDALDAAVAARMSSGAAVSADFSGGLDSTSVAFLAARHRTEPLTAFTYHHPDAPADDLVHARRNAALAHGLRHEVVRGTADTLTYRDLDPHPADELPDFAAAVRSRNRLRLRHVASAGATVHLGGEGADALVVAPPSYLGDLARTGQVERLLADSRSWARLRNDSPARVVRRAVRLSATSRRRALHDLARRLHRGEARRPTWVDAISWWPGPGPEARWLTPGARSLLADAVHEHAARCADAFDGGVADYTARHDLERSGAVQHRLSEIARSYGVWPQAPFLDNDVIRACTRLPAHRRAVGAEFKPLLRNALRGRVPETVFLRRGKGNYLAEDYRGVRAAAPELKTLLRSSRLADLGVVEPRSVVDSVEDAAAGAGTPFPALNRLLAYEVWLGATS</sequence>
<dbReference type="SUPFAM" id="SSF52402">
    <property type="entry name" value="Adenine nucleotide alpha hydrolases-like"/>
    <property type="match status" value="1"/>
</dbReference>
<dbReference type="Proteomes" id="UP001500416">
    <property type="component" value="Unassembled WGS sequence"/>
</dbReference>
<proteinExistence type="inferred from homology"/>
<dbReference type="InterPro" id="IPR006426">
    <property type="entry name" value="Asn_synth_AEB"/>
</dbReference>
<dbReference type="Gene3D" id="3.40.50.620">
    <property type="entry name" value="HUPs"/>
    <property type="match status" value="2"/>
</dbReference>
<dbReference type="PANTHER" id="PTHR43284:SF1">
    <property type="entry name" value="ASPARAGINE SYNTHETASE"/>
    <property type="match status" value="1"/>
</dbReference>
<comment type="caution">
    <text evidence="7">The sequence shown here is derived from an EMBL/GenBank/DDBJ whole genome shotgun (WGS) entry which is preliminary data.</text>
</comment>
<comment type="pathway">
    <text evidence="1">Amino-acid biosynthesis; L-asparagine biosynthesis; L-asparagine from L-aspartate (L-Gln route): step 1/1.</text>
</comment>
<dbReference type="InterPro" id="IPR014729">
    <property type="entry name" value="Rossmann-like_a/b/a_fold"/>
</dbReference>
<evidence type="ECO:0000313" key="8">
    <source>
        <dbReference type="Proteomes" id="UP001500416"/>
    </source>
</evidence>
<accession>A0ABN0U707</accession>
<evidence type="ECO:0000313" key="7">
    <source>
        <dbReference type="EMBL" id="GAA0240811.1"/>
    </source>
</evidence>
<dbReference type="InterPro" id="IPR001962">
    <property type="entry name" value="Asn_synthase"/>
</dbReference>
<keyword evidence="4" id="KW-0028">Amino-acid biosynthesis</keyword>
<dbReference type="Pfam" id="PF00733">
    <property type="entry name" value="Asn_synthase"/>
    <property type="match status" value="1"/>
</dbReference>
<evidence type="ECO:0000256" key="3">
    <source>
        <dbReference type="ARBA" id="ARBA00012737"/>
    </source>
</evidence>
<evidence type="ECO:0000256" key="1">
    <source>
        <dbReference type="ARBA" id="ARBA00005187"/>
    </source>
</evidence>
<evidence type="ECO:0000256" key="2">
    <source>
        <dbReference type="ARBA" id="ARBA00005752"/>
    </source>
</evidence>
<evidence type="ECO:0000259" key="6">
    <source>
        <dbReference type="Pfam" id="PF00733"/>
    </source>
</evidence>
<protein>
    <recommendedName>
        <fullName evidence="3">asparagine synthase (glutamine-hydrolyzing)</fullName>
        <ecNumber evidence="3">6.3.5.4</ecNumber>
    </recommendedName>
</protein>
<reference evidence="7 8" key="1">
    <citation type="journal article" date="2019" name="Int. J. Syst. Evol. Microbiol.">
        <title>The Global Catalogue of Microorganisms (GCM) 10K type strain sequencing project: providing services to taxonomists for standard genome sequencing and annotation.</title>
        <authorList>
            <consortium name="The Broad Institute Genomics Platform"/>
            <consortium name="The Broad Institute Genome Sequencing Center for Infectious Disease"/>
            <person name="Wu L."/>
            <person name="Ma J."/>
        </authorList>
    </citation>
    <scope>NUCLEOTIDE SEQUENCE [LARGE SCALE GENOMIC DNA]</scope>
    <source>
        <strain evidence="7 8">JCM 3380</strain>
    </source>
</reference>
<dbReference type="InterPro" id="IPR051786">
    <property type="entry name" value="ASN_synthetase/amidase"/>
</dbReference>
<comment type="catalytic activity">
    <reaction evidence="5">
        <text>L-aspartate + L-glutamine + ATP + H2O = L-asparagine + L-glutamate + AMP + diphosphate + H(+)</text>
        <dbReference type="Rhea" id="RHEA:12228"/>
        <dbReference type="ChEBI" id="CHEBI:15377"/>
        <dbReference type="ChEBI" id="CHEBI:15378"/>
        <dbReference type="ChEBI" id="CHEBI:29985"/>
        <dbReference type="ChEBI" id="CHEBI:29991"/>
        <dbReference type="ChEBI" id="CHEBI:30616"/>
        <dbReference type="ChEBI" id="CHEBI:33019"/>
        <dbReference type="ChEBI" id="CHEBI:58048"/>
        <dbReference type="ChEBI" id="CHEBI:58359"/>
        <dbReference type="ChEBI" id="CHEBI:456215"/>
        <dbReference type="EC" id="6.3.5.4"/>
    </reaction>
</comment>
<dbReference type="InterPro" id="IPR029055">
    <property type="entry name" value="Ntn_hydrolases_N"/>
</dbReference>
<keyword evidence="4" id="KW-0061">Asparagine biosynthesis</keyword>
<evidence type="ECO:0000256" key="4">
    <source>
        <dbReference type="ARBA" id="ARBA00022888"/>
    </source>
</evidence>
<evidence type="ECO:0000256" key="5">
    <source>
        <dbReference type="ARBA" id="ARBA00048741"/>
    </source>
</evidence>